<dbReference type="InterPro" id="IPR020568">
    <property type="entry name" value="Ribosomal_Su5_D2-typ_SF"/>
</dbReference>
<evidence type="ECO:0000256" key="9">
    <source>
        <dbReference type="ARBA" id="ARBA00022840"/>
    </source>
</evidence>
<dbReference type="Proteomes" id="UP000746612">
    <property type="component" value="Unassembled WGS sequence"/>
</dbReference>
<organism evidence="21">
    <name type="scientific">Gibberella zeae</name>
    <name type="common">Wheat head blight fungus</name>
    <name type="synonym">Fusarium graminearum</name>
    <dbReference type="NCBI Taxonomy" id="5518"/>
    <lineage>
        <taxon>Eukaryota</taxon>
        <taxon>Fungi</taxon>
        <taxon>Dikarya</taxon>
        <taxon>Ascomycota</taxon>
        <taxon>Pezizomycotina</taxon>
        <taxon>Sordariomycetes</taxon>
        <taxon>Hypocreomycetidae</taxon>
        <taxon>Hypocreales</taxon>
        <taxon>Nectriaceae</taxon>
        <taxon>Fusarium</taxon>
    </lineage>
</organism>
<dbReference type="FunFam" id="3.30.565.10:FF:000004">
    <property type="entry name" value="DNA topoisomerase 2"/>
    <property type="match status" value="1"/>
</dbReference>
<evidence type="ECO:0000256" key="15">
    <source>
        <dbReference type="RuleBase" id="RU362094"/>
    </source>
</evidence>
<dbReference type="InterPro" id="IPR031660">
    <property type="entry name" value="TOPRIM_C"/>
</dbReference>
<dbReference type="GO" id="GO:0005524">
    <property type="term" value="F:ATP binding"/>
    <property type="evidence" value="ECO:0007669"/>
    <property type="project" value="UniProtKB-UniRule"/>
</dbReference>
<dbReference type="EMBL" id="CAAKMV010000140">
    <property type="protein sequence ID" value="VIO59528.1"/>
    <property type="molecule type" value="Genomic_DNA"/>
</dbReference>
<dbReference type="GO" id="GO:0003918">
    <property type="term" value="F:DNA topoisomerase type II (double strand cut, ATP-hydrolyzing) activity"/>
    <property type="evidence" value="ECO:0007669"/>
    <property type="project" value="UniProtKB-UniRule"/>
</dbReference>
<sequence>MSLLYVPEAQKRGPTTACQGGQPQSRPLQDLLFMLTLTLVYHQHNNIISLMRSQALTRLCWSFPPSLSRIHARATPLARPNYPLSLKPLFSFPPLLYTLPLSLHSTIWPSQARFFSPTPNINKMDSDESMFSLEDESDGFVPETKAKPKKAAAPKKPAAPKKMVQSTLKTKAQPKKRPTPESDNDDASVASDASNTPPKAKKQKKEADDDSMSIDSPAKPAKQKTATEMYTKLTQLQHILKRPDTYIGSVERTEQQLWVLNKETQLMEYKAINFVPGLYKIFDEILVNAADNKQRDSSMTYMKINIDREAGVISVENNGKGIPIVLHEKENIYIPELIFGHLLAGSNFDDDEKKTVGGRNGYGAKLCNVFSTEFNLECQDSVSGKKYKQTWTDNMNTMHKAKITASKSASYTRITFKPDFKRFGMEDGIDDDLESLMYRRVYDMVGTIRGIKVFLNGEQVKIKDFKAYCDLYAKSIAKDRLDEEGGSPTCTVEMDKDKSHPRWEVGFAVSDGTFQQVSFVNSIATTAGGTHVNYIADQITKSLLNTLNKKRKGHTLKQNHLRNHIFVFINCYIDNPAFSSQTKEQMTTKASQFGSKCTLGDDFLKKVAKSDAIQNILDMAEKKADKMMAKSDGNKRSRVNNAKLVEANFAGTRRGHECTLILTEGDSAKGLAVSGRAILDPDRIGVFPLRGKLLNVRDASPDQIAKNQEIQNIKQFLGLKHKTSYTDTKNLRYGHLMIMADQDHDGSHIKGLLINFLEVQFPSLLRIPDFFREFITPIVKVWQGPNPKKPQKLKSFFTQPEYEEWKDVHKNELTRWHSKYFKGLGTSSNEDAQVYFTNLDDHLKEFEVMKPEESKMLELAFSKKKADARKEWLGNFVPGTFLDHSAKQICYSDFINRELILFSMADNMRSIPSVLDGFKPGQRKVIYACFKRNLIKDKKVVELAGYVSEQTAYHHGEQSLQQTIIGLAQNFVGSNNINCLEPSGNFGSRLAGGSDAASPRYTFTRLSPFARKIFHPMDEPNLLHHYEDGKKIEPMVYAPILPMVLVNGADGIGTGWSSNIPNYHPADIVQNLRRRMGRLDENDTEEKPFETMMPWFRGWKGTPEAAGPDRYKFNGVAYANEQKDNEIVITELPIRVWTDDFKAKLEKVISGELGPSWIKDYKEFNDHSTVHFEIAVDDKHMGKVMEEGILERFKLTKQVATSNLVAFDTSGRIRKYEKVEEILEEFYQYRLDMYTDRKKHWLGVYHADLRKLQNQARFIKEIIDNKLVVGKKKKAVLVQELRDRDYEAFPPRGDKKKTADEEEEDDDNQDVEGDSEGGARDYDYLLSMPIWSLTAERLEKLKQAIEKKKAEHEELLALSEKDLWCRDLDDFMTEWENQLAVDAEIKTNIRRLGRRVSKKIGAGTARGRKAKDDDEYAPEKKARAKAKVAVVKPVKVETKSAQRFAEMFSSKPKVKKEPTADVMELSDAFSDDDYAALSRGKSSAPAMKASQSPPTETPGTGRAKRAAASKIKAVIDDDSESDDDQMLGDVGALVKGIDKPAGDHEKGRFSLHAMSRPDSSHGNTSNSGLPKAKAKSAKAFDFDDDSPDDTNYELLAKSSPHKTAAKDDHVDSFLSDDEPFVAPAKPTSAKSKSTGTESEDPTPAGLATVKKGRGRPAGVKNKEAAKPKAAPKAATKVTKTAASKVASRPATKQTTLSPAAKAYAAKKAVKKPVLDDDSDEDMADPESPPPKAAARARPGRAAAARRPIVVDDDSSIEQPDESDDPFSMDDDEDYNFYITTSSYP</sequence>
<feature type="region of interest" description="Disordered" evidence="17">
    <location>
        <begin position="1402"/>
        <end position="1421"/>
    </location>
</feature>
<evidence type="ECO:0000313" key="20">
    <source>
        <dbReference type="EMBL" id="CAG1970971.1"/>
    </source>
</evidence>
<evidence type="ECO:0000256" key="12">
    <source>
        <dbReference type="ARBA" id="ARBA00023125"/>
    </source>
</evidence>
<feature type="active site" description="O-(5'-phospho-DNA)-tyrosine intermediate" evidence="14">
    <location>
        <position position="1001"/>
    </location>
</feature>
<comment type="cofactor">
    <cofactor evidence="3">
        <name>Mg(2+)</name>
        <dbReference type="ChEBI" id="CHEBI:18420"/>
    </cofactor>
</comment>
<evidence type="ECO:0000256" key="7">
    <source>
        <dbReference type="ARBA" id="ARBA00022723"/>
    </source>
</evidence>
<dbReference type="InterPro" id="IPR018522">
    <property type="entry name" value="TopoIIA_CS"/>
</dbReference>
<feature type="compositionally biased region" description="Acidic residues" evidence="17">
    <location>
        <begin position="1582"/>
        <end position="1591"/>
    </location>
</feature>
<feature type="region of interest" description="Disordered" evidence="17">
    <location>
        <begin position="1288"/>
        <end position="1320"/>
    </location>
</feature>
<reference evidence="20" key="2">
    <citation type="submission" date="2021-03" db="EMBL/GenBank/DDBJ databases">
        <authorList>
            <person name="Alouane T."/>
            <person name="Langin T."/>
            <person name="Bonhomme L."/>
        </authorList>
    </citation>
    <scope>NUCLEOTIDE SEQUENCE</scope>
    <source>
        <strain evidence="20">MDC_Fg202</strain>
    </source>
</reference>
<dbReference type="Gene3D" id="3.30.565.10">
    <property type="entry name" value="Histidine kinase-like ATPase, C-terminal domain"/>
    <property type="match status" value="1"/>
</dbReference>
<dbReference type="InterPro" id="IPR001154">
    <property type="entry name" value="TopoII_euk"/>
</dbReference>
<dbReference type="InterPro" id="IPR001241">
    <property type="entry name" value="Topo_IIA"/>
</dbReference>
<feature type="compositionally biased region" description="Low complexity" evidence="17">
    <location>
        <begin position="1667"/>
        <end position="1687"/>
    </location>
</feature>
<keyword evidence="10" id="KW-0460">Magnesium</keyword>
<dbReference type="Pfam" id="PF00204">
    <property type="entry name" value="DNA_gyraseB"/>
    <property type="match status" value="1"/>
</dbReference>
<evidence type="ECO:0000256" key="16">
    <source>
        <dbReference type="SAM" id="Coils"/>
    </source>
</evidence>
<dbReference type="InterPro" id="IPR013758">
    <property type="entry name" value="Topo_IIA_A/C_ab"/>
</dbReference>
<feature type="region of interest" description="Disordered" evidence="17">
    <location>
        <begin position="134"/>
        <end position="225"/>
    </location>
</feature>
<dbReference type="InterPro" id="IPR013757">
    <property type="entry name" value="Topo_IIA_A_a_sf"/>
</dbReference>
<evidence type="ECO:0000256" key="13">
    <source>
        <dbReference type="ARBA" id="ARBA00023235"/>
    </source>
</evidence>
<evidence type="ECO:0000256" key="3">
    <source>
        <dbReference type="ARBA" id="ARBA00001946"/>
    </source>
</evidence>
<keyword evidence="8 15" id="KW-0547">Nucleotide-binding</keyword>
<feature type="compositionally biased region" description="Acidic residues" evidence="17">
    <location>
        <begin position="1300"/>
        <end position="1315"/>
    </location>
</feature>
<gene>
    <name evidence="21" type="ORF">FUG_LOCUS350195</name>
    <name evidence="20" type="ORF">MDCFG202_LOCUS92618</name>
</gene>
<evidence type="ECO:0000256" key="2">
    <source>
        <dbReference type="ARBA" id="ARBA00001913"/>
    </source>
</evidence>
<dbReference type="SUPFAM" id="SSF55874">
    <property type="entry name" value="ATPase domain of HSP90 chaperone/DNA topoisomerase II/histidine kinase"/>
    <property type="match status" value="1"/>
</dbReference>
<evidence type="ECO:0000256" key="14">
    <source>
        <dbReference type="PROSITE-ProRule" id="PRU01384"/>
    </source>
</evidence>
<dbReference type="Pfam" id="PF02518">
    <property type="entry name" value="HATPase_c"/>
    <property type="match status" value="1"/>
</dbReference>
<dbReference type="PRINTS" id="PR00418">
    <property type="entry name" value="TPI2FAMILY"/>
</dbReference>
<dbReference type="Gene3D" id="3.30.1490.30">
    <property type="match status" value="1"/>
</dbReference>
<feature type="compositionally biased region" description="Acidic residues" evidence="17">
    <location>
        <begin position="1516"/>
        <end position="1526"/>
    </location>
</feature>
<feature type="compositionally biased region" description="Low complexity" evidence="17">
    <location>
        <begin position="1732"/>
        <end position="1747"/>
    </location>
</feature>
<evidence type="ECO:0000256" key="17">
    <source>
        <dbReference type="SAM" id="MobiDB-lite"/>
    </source>
</evidence>
<evidence type="ECO:0000256" key="5">
    <source>
        <dbReference type="ARBA" id="ARBA00012895"/>
    </source>
</evidence>
<dbReference type="InterPro" id="IPR050634">
    <property type="entry name" value="DNA_Topoisomerase_II"/>
</dbReference>
<dbReference type="InterPro" id="IPR036890">
    <property type="entry name" value="HATPase_C_sf"/>
</dbReference>
<keyword evidence="16" id="KW-0175">Coiled coil</keyword>
<dbReference type="CDD" id="cd03365">
    <property type="entry name" value="TOPRIM_TopoIIA"/>
    <property type="match status" value="1"/>
</dbReference>
<keyword evidence="11 14" id="KW-0799">Topoisomerase</keyword>
<dbReference type="FunFam" id="3.30.1360.40:FF:000003">
    <property type="entry name" value="DNA topoisomerase 2"/>
    <property type="match status" value="1"/>
</dbReference>
<dbReference type="FunFam" id="3.40.50.670:FF:000001">
    <property type="entry name" value="DNA topoisomerase 2"/>
    <property type="match status" value="2"/>
</dbReference>
<evidence type="ECO:0000256" key="11">
    <source>
        <dbReference type="ARBA" id="ARBA00023029"/>
    </source>
</evidence>
<proteinExistence type="inferred from homology"/>
<dbReference type="GO" id="GO:0046872">
    <property type="term" value="F:metal ion binding"/>
    <property type="evidence" value="ECO:0007669"/>
    <property type="project" value="UniProtKB-KW"/>
</dbReference>
<dbReference type="EC" id="5.6.2.2" evidence="5 15"/>
<dbReference type="Gene3D" id="3.40.50.670">
    <property type="match status" value="1"/>
</dbReference>
<evidence type="ECO:0000313" key="21">
    <source>
        <dbReference type="EMBL" id="VIO59528.1"/>
    </source>
</evidence>
<evidence type="ECO:0000256" key="6">
    <source>
        <dbReference type="ARBA" id="ARBA00019635"/>
    </source>
</evidence>
<dbReference type="Gene3D" id="3.30.230.10">
    <property type="match status" value="1"/>
</dbReference>
<dbReference type="CDD" id="cd00187">
    <property type="entry name" value="TOP4c"/>
    <property type="match status" value="1"/>
</dbReference>
<dbReference type="InterPro" id="IPR013506">
    <property type="entry name" value="Topo_IIA_bsu_dom2"/>
</dbReference>
<dbReference type="Gene3D" id="3.30.1360.40">
    <property type="match status" value="1"/>
</dbReference>
<feature type="compositionally biased region" description="Basic and acidic residues" evidence="17">
    <location>
        <begin position="1288"/>
        <end position="1299"/>
    </location>
</feature>
<dbReference type="SUPFAM" id="SSF56719">
    <property type="entry name" value="Type II DNA topoisomerase"/>
    <property type="match status" value="1"/>
</dbReference>
<dbReference type="InterPro" id="IPR003594">
    <property type="entry name" value="HATPase_dom"/>
</dbReference>
<feature type="domain" description="Topo IIA-type catalytic" evidence="19">
    <location>
        <begin position="911"/>
        <end position="1368"/>
    </location>
</feature>
<dbReference type="InterPro" id="IPR006171">
    <property type="entry name" value="TOPRIM_dom"/>
</dbReference>
<dbReference type="PANTHER" id="PTHR10169">
    <property type="entry name" value="DNA TOPOISOMERASE/GYRASE"/>
    <property type="match status" value="1"/>
</dbReference>
<dbReference type="InterPro" id="IPR034157">
    <property type="entry name" value="TOPRIM_TopoII"/>
</dbReference>
<dbReference type="Pfam" id="PF01751">
    <property type="entry name" value="Toprim"/>
    <property type="match status" value="1"/>
</dbReference>
<feature type="compositionally biased region" description="Polar residues" evidence="17">
    <location>
        <begin position="1489"/>
        <end position="1498"/>
    </location>
</feature>
<dbReference type="SMART" id="SM00434">
    <property type="entry name" value="TOP4c"/>
    <property type="match status" value="1"/>
</dbReference>
<dbReference type="InterPro" id="IPR002205">
    <property type="entry name" value="Topo_IIA_dom_A"/>
</dbReference>
<dbReference type="InterPro" id="IPR013759">
    <property type="entry name" value="Topo_IIA_B_C"/>
</dbReference>
<dbReference type="GO" id="GO:0000819">
    <property type="term" value="P:sister chromatid segregation"/>
    <property type="evidence" value="ECO:0007669"/>
    <property type="project" value="TreeGrafter"/>
</dbReference>
<feature type="coiled-coil region" evidence="16">
    <location>
        <begin position="1335"/>
        <end position="1362"/>
    </location>
</feature>
<dbReference type="PROSITE" id="PS52040">
    <property type="entry name" value="TOPO_IIA"/>
    <property type="match status" value="1"/>
</dbReference>
<dbReference type="FunFam" id="3.30.230.10:FF:000008">
    <property type="entry name" value="DNA topoisomerase 2"/>
    <property type="match status" value="1"/>
</dbReference>
<keyword evidence="7" id="KW-0479">Metal-binding</keyword>
<dbReference type="PRINTS" id="PR01158">
    <property type="entry name" value="TOPISMRASEII"/>
</dbReference>
<comment type="subunit">
    <text evidence="15">Homodimer.</text>
</comment>
<accession>A0A4E9DLX8</accession>
<evidence type="ECO:0000256" key="4">
    <source>
        <dbReference type="ARBA" id="ARBA00011080"/>
    </source>
</evidence>
<feature type="compositionally biased region" description="Acidic residues" evidence="17">
    <location>
        <begin position="1750"/>
        <end position="1774"/>
    </location>
</feature>
<comment type="catalytic activity">
    <reaction evidence="1 14 15">
        <text>ATP-dependent breakage, passage and rejoining of double-stranded DNA.</text>
        <dbReference type="EC" id="5.6.2.2"/>
    </reaction>
</comment>
<dbReference type="GO" id="GO:0006265">
    <property type="term" value="P:DNA topological change"/>
    <property type="evidence" value="ECO:0007669"/>
    <property type="project" value="UniProtKB-UniRule"/>
</dbReference>
<dbReference type="SUPFAM" id="SSF54211">
    <property type="entry name" value="Ribosomal protein S5 domain 2-like"/>
    <property type="match status" value="1"/>
</dbReference>
<dbReference type="Pfam" id="PF16898">
    <property type="entry name" value="TOPRIM_C"/>
    <property type="match status" value="1"/>
</dbReference>
<dbReference type="PROSITE" id="PS50880">
    <property type="entry name" value="TOPRIM"/>
    <property type="match status" value="1"/>
</dbReference>
<evidence type="ECO:0000256" key="1">
    <source>
        <dbReference type="ARBA" id="ARBA00000185"/>
    </source>
</evidence>
<reference evidence="21" key="1">
    <citation type="submission" date="2019-04" db="EMBL/GenBank/DDBJ databases">
        <authorList>
            <person name="Melise S."/>
            <person name="Noan J."/>
            <person name="Okalmin O."/>
        </authorList>
    </citation>
    <scope>NUCLEOTIDE SEQUENCE</scope>
    <source>
        <strain evidence="21">FN9</strain>
    </source>
</reference>
<dbReference type="Gene3D" id="1.10.268.10">
    <property type="entry name" value="Topoisomerase, domain 3"/>
    <property type="match status" value="1"/>
</dbReference>
<dbReference type="PANTHER" id="PTHR10169:SF38">
    <property type="entry name" value="DNA TOPOISOMERASE 2"/>
    <property type="match status" value="1"/>
</dbReference>
<dbReference type="GO" id="GO:0005634">
    <property type="term" value="C:nucleus"/>
    <property type="evidence" value="ECO:0007669"/>
    <property type="project" value="TreeGrafter"/>
</dbReference>
<evidence type="ECO:0000256" key="10">
    <source>
        <dbReference type="ARBA" id="ARBA00022842"/>
    </source>
</evidence>
<keyword evidence="13 14" id="KW-0413">Isomerase</keyword>
<evidence type="ECO:0000256" key="8">
    <source>
        <dbReference type="ARBA" id="ARBA00022741"/>
    </source>
</evidence>
<comment type="cofactor">
    <cofactor evidence="2">
        <name>Ca(2+)</name>
        <dbReference type="ChEBI" id="CHEBI:29108"/>
    </cofactor>
</comment>
<evidence type="ECO:0000259" key="18">
    <source>
        <dbReference type="PROSITE" id="PS50880"/>
    </source>
</evidence>
<keyword evidence="9 15" id="KW-0067">ATP-binding</keyword>
<feature type="compositionally biased region" description="Acidic residues" evidence="17">
    <location>
        <begin position="1715"/>
        <end position="1724"/>
    </location>
</feature>
<dbReference type="SMART" id="SM00433">
    <property type="entry name" value="TOP2c"/>
    <property type="match status" value="1"/>
</dbReference>
<dbReference type="CDD" id="cd16930">
    <property type="entry name" value="HATPase_TopII-like"/>
    <property type="match status" value="1"/>
</dbReference>
<feature type="region of interest" description="Disordered" evidence="17">
    <location>
        <begin position="1476"/>
        <end position="1784"/>
    </location>
</feature>
<comment type="similarity">
    <text evidence="4 15">Belongs to the type II topoisomerase family.</text>
</comment>
<dbReference type="CDD" id="cd03481">
    <property type="entry name" value="TopoIIA_Trans_ScTopoIIA"/>
    <property type="match status" value="1"/>
</dbReference>
<dbReference type="FunFam" id="3.90.199.10:FF:000002">
    <property type="entry name" value="DNA topoisomerase 2"/>
    <property type="match status" value="1"/>
</dbReference>
<keyword evidence="12 14" id="KW-0238">DNA-binding</keyword>
<dbReference type="GO" id="GO:0000712">
    <property type="term" value="P:resolution of meiotic recombination intermediates"/>
    <property type="evidence" value="ECO:0007669"/>
    <property type="project" value="TreeGrafter"/>
</dbReference>
<dbReference type="Pfam" id="PF00521">
    <property type="entry name" value="DNA_topoisoIV"/>
    <property type="match status" value="1"/>
</dbReference>
<evidence type="ECO:0000259" key="19">
    <source>
        <dbReference type="PROSITE" id="PS52040"/>
    </source>
</evidence>
<dbReference type="Gene3D" id="3.90.199.10">
    <property type="entry name" value="Topoisomerase II, domain 5"/>
    <property type="match status" value="1"/>
</dbReference>
<name>A0A4E9DLX8_GIBZA</name>
<dbReference type="InterPro" id="IPR014721">
    <property type="entry name" value="Ribsml_uS5_D2-typ_fold_subgr"/>
</dbReference>
<feature type="domain" description="Toprim" evidence="18">
    <location>
        <begin position="658"/>
        <end position="772"/>
    </location>
</feature>
<dbReference type="PROSITE" id="PS00177">
    <property type="entry name" value="TOPOISOMERASE_II"/>
    <property type="match status" value="1"/>
</dbReference>
<dbReference type="EMBL" id="CAJPIJ010000088">
    <property type="protein sequence ID" value="CAG1970971.1"/>
    <property type="molecule type" value="Genomic_DNA"/>
</dbReference>
<protein>
    <recommendedName>
        <fullName evidence="6 15">DNA topoisomerase 2</fullName>
        <ecNumber evidence="5 15">5.6.2.2</ecNumber>
    </recommendedName>
</protein>
<dbReference type="InterPro" id="IPR013760">
    <property type="entry name" value="Topo_IIA-like_dom_sf"/>
</dbReference>
<feature type="compositionally biased region" description="Basic and acidic residues" evidence="17">
    <location>
        <begin position="1536"/>
        <end position="1548"/>
    </location>
</feature>
<comment type="function">
    <text evidence="15">Control of topological states of DNA by transient breakage and subsequent rejoining of DNA strands. Topoisomerase II makes double-strand breaks.</text>
</comment>
<dbReference type="GO" id="GO:0003677">
    <property type="term" value="F:DNA binding"/>
    <property type="evidence" value="ECO:0007669"/>
    <property type="project" value="UniProtKB-UniRule"/>
</dbReference>